<name>A0ABS4K9Q3_9FIRM</name>
<dbReference type="Pfam" id="PF13302">
    <property type="entry name" value="Acetyltransf_3"/>
    <property type="match status" value="1"/>
</dbReference>
<dbReference type="PROSITE" id="PS51186">
    <property type="entry name" value="GNAT"/>
    <property type="match status" value="1"/>
</dbReference>
<dbReference type="Proteomes" id="UP001519306">
    <property type="component" value="Unassembled WGS sequence"/>
</dbReference>
<dbReference type="PANTHER" id="PTHR43415">
    <property type="entry name" value="SPERMIDINE N(1)-ACETYLTRANSFERASE"/>
    <property type="match status" value="1"/>
</dbReference>
<reference evidence="2 3" key="1">
    <citation type="submission" date="2021-03" db="EMBL/GenBank/DDBJ databases">
        <title>Genomic Encyclopedia of Type Strains, Phase IV (KMG-IV): sequencing the most valuable type-strain genomes for metagenomic binning, comparative biology and taxonomic classification.</title>
        <authorList>
            <person name="Goeker M."/>
        </authorList>
    </citation>
    <scope>NUCLEOTIDE SEQUENCE [LARGE SCALE GENOMIC DNA]</scope>
    <source>
        <strain evidence="2 3">DSM 27563</strain>
    </source>
</reference>
<sequence>MKLEDVYDFKKWGRHNTPLLDDYNFYEDTDIELKDWFNWKTQNPNNMYFSIFKEDFAIGYISFKYFNKLIKSATLGIVLDPSEINKGYGSEILLYMMDYYFNSLDQKKISLKVATFNKRAISLYSKVGFKKVSTHLNFYENGYFDDTIVDYRENSDSFINFMGKTLFYVDKMVLDRNKFNGVIKCISNFKI</sequence>
<organism evidence="2 3">
    <name type="scientific">Peptoniphilus stercorisuis</name>
    <dbReference type="NCBI Taxonomy" id="1436965"/>
    <lineage>
        <taxon>Bacteria</taxon>
        <taxon>Bacillati</taxon>
        <taxon>Bacillota</taxon>
        <taxon>Tissierellia</taxon>
        <taxon>Tissierellales</taxon>
        <taxon>Peptoniphilaceae</taxon>
        <taxon>Peptoniphilus</taxon>
    </lineage>
</organism>
<dbReference type="Gene3D" id="3.40.630.30">
    <property type="match status" value="1"/>
</dbReference>
<feature type="domain" description="N-acetyltransferase" evidence="1">
    <location>
        <begin position="1"/>
        <end position="155"/>
    </location>
</feature>
<evidence type="ECO:0000313" key="3">
    <source>
        <dbReference type="Proteomes" id="UP001519306"/>
    </source>
</evidence>
<dbReference type="InterPro" id="IPR016181">
    <property type="entry name" value="Acyl_CoA_acyltransferase"/>
</dbReference>
<proteinExistence type="predicted"/>
<dbReference type="SUPFAM" id="SSF55729">
    <property type="entry name" value="Acyl-CoA N-acyltransferases (Nat)"/>
    <property type="match status" value="1"/>
</dbReference>
<evidence type="ECO:0000313" key="2">
    <source>
        <dbReference type="EMBL" id="MBP2024508.1"/>
    </source>
</evidence>
<comment type="caution">
    <text evidence="2">The sequence shown here is derived from an EMBL/GenBank/DDBJ whole genome shotgun (WGS) entry which is preliminary data.</text>
</comment>
<protein>
    <submittedName>
        <fullName evidence="2">RimJ/RimL family protein N-acetyltransferase</fullName>
    </submittedName>
</protein>
<gene>
    <name evidence="2" type="ORF">J2Z71_000023</name>
</gene>
<dbReference type="InterPro" id="IPR000182">
    <property type="entry name" value="GNAT_dom"/>
</dbReference>
<accession>A0ABS4K9Q3</accession>
<dbReference type="PANTHER" id="PTHR43415:SF3">
    <property type="entry name" value="GNAT-FAMILY ACETYLTRANSFERASE"/>
    <property type="match status" value="1"/>
</dbReference>
<dbReference type="EMBL" id="JAGGLJ010000001">
    <property type="protein sequence ID" value="MBP2024508.1"/>
    <property type="molecule type" value="Genomic_DNA"/>
</dbReference>
<evidence type="ECO:0000259" key="1">
    <source>
        <dbReference type="PROSITE" id="PS51186"/>
    </source>
</evidence>
<keyword evidence="3" id="KW-1185">Reference proteome</keyword>